<dbReference type="GO" id="GO:0010181">
    <property type="term" value="F:FMN binding"/>
    <property type="evidence" value="ECO:0007669"/>
    <property type="project" value="UniProtKB-UniRule"/>
</dbReference>
<comment type="pathway">
    <text evidence="3 4">Cofactor biosynthesis; coenzyme A biosynthesis; CoA from (R)-pantothenate: step 3/5.</text>
</comment>
<dbReference type="GO" id="GO:0004632">
    <property type="term" value="F:phosphopantothenate--cysteine ligase activity"/>
    <property type="evidence" value="ECO:0007669"/>
    <property type="project" value="UniProtKB-UniRule"/>
</dbReference>
<feature type="binding site" evidence="3">
    <location>
        <position position="345"/>
    </location>
    <ligand>
        <name>CTP</name>
        <dbReference type="ChEBI" id="CHEBI:37563"/>
    </ligand>
</feature>
<feature type="binding site" evidence="3">
    <location>
        <position position="293"/>
    </location>
    <ligand>
        <name>CTP</name>
        <dbReference type="ChEBI" id="CHEBI:37563"/>
    </ligand>
</feature>
<keyword evidence="3 4" id="KW-0436">Ligase</keyword>
<comment type="cofactor">
    <cofactor evidence="3">
        <name>Mg(2+)</name>
        <dbReference type="ChEBI" id="CHEBI:18420"/>
    </cofactor>
</comment>
<sequence length="403" mass="43755">MSVLSGKKILLGVSGGIAAYKTAGLLRLFIKAGAQVQVIMTPASKDFVTPLTLSTLSKNPVHSTFYNEDSEEAVWNNHVDLALWADLMLIAPATANTLSKMASGACDNLLMAAYLSAKCPVYFAPAMDLDMYRHQSTLQNFHALKQFGNIMIPAESGELASGLSGEGRMAEPENIIAFIEKDIESKLPLKGKKILITAGPTYEAIDPVRFIGNHSSGKMGFDLAETAAGLGATVILITGPTHFSAKNPNIDTVRIISANDMYEACHKFYGDVDVAIAAAAVADYRPKFVAEEKIKKTAEAFTIEMEKTQDILASMGQIKKNQFLIGFALETENEIENAKLKITKKNLDLIVLNSLRDEGAGFGKPTNKITFIDKDFNIEPMDLKSKEAVAEDILNKVITHFNA</sequence>
<dbReference type="Pfam" id="PF02441">
    <property type="entry name" value="Flavoprotein"/>
    <property type="match status" value="1"/>
</dbReference>
<feature type="binding site" evidence="3">
    <location>
        <position position="327"/>
    </location>
    <ligand>
        <name>CTP</name>
        <dbReference type="ChEBI" id="CHEBI:37563"/>
    </ligand>
</feature>
<keyword evidence="3" id="KW-0511">Multifunctional enzyme</keyword>
<comment type="function">
    <text evidence="4">Catalyzes two steps in the biosynthesis of coenzyme A. In the first step cysteine is conjugated to 4'-phosphopantothenate to form 4-phosphopantothenoylcysteine, in the latter compound is decarboxylated to form 4'-phosphopantotheine.</text>
</comment>
<comment type="similarity">
    <text evidence="3 4">In the N-terminal section; belongs to the HFCD (homo-oligomeric flavin containing Cys decarboxylase) superfamily.</text>
</comment>
<protein>
    <recommendedName>
        <fullName evidence="3">Coenzyme A biosynthesis bifunctional protein CoaBC</fullName>
    </recommendedName>
    <alternativeName>
        <fullName evidence="3">DNA/pantothenate metabolism flavoprotein</fullName>
    </alternativeName>
    <alternativeName>
        <fullName evidence="3">Phosphopantothenoylcysteine synthetase/decarboxylase</fullName>
        <shortName evidence="3">PPCS-PPCDC</shortName>
    </alternativeName>
    <domain>
        <recommendedName>
            <fullName evidence="3">Phosphopantothenoylcysteine decarboxylase</fullName>
            <shortName evidence="3">PPC decarboxylase</shortName>
            <shortName evidence="3">PPC-DC</shortName>
            <ecNumber evidence="3">4.1.1.36</ecNumber>
        </recommendedName>
        <alternativeName>
            <fullName evidence="3">CoaC</fullName>
        </alternativeName>
    </domain>
    <domain>
        <recommendedName>
            <fullName evidence="3">Phosphopantothenate--cysteine ligase</fullName>
            <ecNumber evidence="3">6.3.2.5</ecNumber>
        </recommendedName>
        <alternativeName>
            <fullName evidence="3">CoaB</fullName>
        </alternativeName>
        <alternativeName>
            <fullName evidence="3">Phosphopantothenoylcysteine synthetase</fullName>
            <shortName evidence="3">PPC synthetase</shortName>
            <shortName evidence="3">PPC-S</shortName>
        </alternativeName>
    </domain>
</protein>
<dbReference type="HAMAP" id="MF_02225">
    <property type="entry name" value="CoaBC"/>
    <property type="match status" value="1"/>
</dbReference>
<name>A0A2S1SKN5_9FLAO</name>
<evidence type="ECO:0000259" key="6">
    <source>
        <dbReference type="Pfam" id="PF04127"/>
    </source>
</evidence>
<dbReference type="InterPro" id="IPR005252">
    <property type="entry name" value="CoaBC"/>
</dbReference>
<dbReference type="Proteomes" id="UP000244937">
    <property type="component" value="Chromosome"/>
</dbReference>
<feature type="region of interest" description="Phosphopantothenoylcysteine decarboxylase" evidence="3">
    <location>
        <begin position="1"/>
        <end position="193"/>
    </location>
</feature>
<proteinExistence type="inferred from homology"/>
<evidence type="ECO:0000256" key="3">
    <source>
        <dbReference type="HAMAP-Rule" id="MF_02225"/>
    </source>
</evidence>
<dbReference type="EC" id="4.1.1.36" evidence="3"/>
<keyword evidence="8" id="KW-1185">Reference proteome</keyword>
<dbReference type="Pfam" id="PF04127">
    <property type="entry name" value="DFP"/>
    <property type="match status" value="1"/>
</dbReference>
<dbReference type="GO" id="GO:0046872">
    <property type="term" value="F:metal ion binding"/>
    <property type="evidence" value="ECO:0007669"/>
    <property type="project" value="UniProtKB-KW"/>
</dbReference>
<comment type="similarity">
    <text evidence="3 4">In the C-terminal section; belongs to the PPC synthetase family.</text>
</comment>
<evidence type="ECO:0000256" key="2">
    <source>
        <dbReference type="ARBA" id="ARBA00023239"/>
    </source>
</evidence>
<evidence type="ECO:0000313" key="8">
    <source>
        <dbReference type="Proteomes" id="UP000244937"/>
    </source>
</evidence>
<comment type="cofactor">
    <cofactor evidence="3">
        <name>FMN</name>
        <dbReference type="ChEBI" id="CHEBI:58210"/>
    </cofactor>
    <text evidence="3">Binds 1 FMN per subunit.</text>
</comment>
<comment type="caution">
    <text evidence="3">Lacks conserved residue(s) required for the propagation of feature annotation.</text>
</comment>
<dbReference type="GO" id="GO:0071513">
    <property type="term" value="C:phosphopantothenoylcysteine decarboxylase complex"/>
    <property type="evidence" value="ECO:0007669"/>
    <property type="project" value="TreeGrafter"/>
</dbReference>
<dbReference type="OrthoDB" id="9802554at2"/>
<dbReference type="InterPro" id="IPR007085">
    <property type="entry name" value="DNA/pantothenate-metab_flavo_C"/>
</dbReference>
<dbReference type="GO" id="GO:0015937">
    <property type="term" value="P:coenzyme A biosynthetic process"/>
    <property type="evidence" value="ECO:0007669"/>
    <property type="project" value="UniProtKB-UniRule"/>
</dbReference>
<evidence type="ECO:0000256" key="1">
    <source>
        <dbReference type="ARBA" id="ARBA00022793"/>
    </source>
</evidence>
<evidence type="ECO:0000313" key="7">
    <source>
        <dbReference type="EMBL" id="AWI26965.1"/>
    </source>
</evidence>
<dbReference type="Gene3D" id="3.40.50.10300">
    <property type="entry name" value="CoaB-like"/>
    <property type="match status" value="1"/>
</dbReference>
<comment type="catalytic activity">
    <reaction evidence="3 4">
        <text>N-[(R)-4-phosphopantothenoyl]-L-cysteine + H(+) = (R)-4'-phosphopantetheine + CO2</text>
        <dbReference type="Rhea" id="RHEA:16793"/>
        <dbReference type="ChEBI" id="CHEBI:15378"/>
        <dbReference type="ChEBI" id="CHEBI:16526"/>
        <dbReference type="ChEBI" id="CHEBI:59458"/>
        <dbReference type="ChEBI" id="CHEBI:61723"/>
        <dbReference type="EC" id="4.1.1.36"/>
    </reaction>
</comment>
<dbReference type="GO" id="GO:0015941">
    <property type="term" value="P:pantothenate catabolic process"/>
    <property type="evidence" value="ECO:0007669"/>
    <property type="project" value="InterPro"/>
</dbReference>
<keyword evidence="3 4" id="KW-0285">Flavoprotein</keyword>
<gene>
    <name evidence="3 7" type="primary">coaBC</name>
    <name evidence="7" type="ORF">HYN49_14220</name>
</gene>
<reference evidence="7 8" key="1">
    <citation type="submission" date="2018-05" db="EMBL/GenBank/DDBJ databases">
        <title>Genome sequencing of Flavobacterium sp. HYN0049.</title>
        <authorList>
            <person name="Yi H."/>
            <person name="Baek C."/>
        </authorList>
    </citation>
    <scope>NUCLEOTIDE SEQUENCE [LARGE SCALE GENOMIC DNA]</scope>
    <source>
        <strain evidence="7 8">HYN0049</strain>
    </source>
</reference>
<dbReference type="AlphaFoldDB" id="A0A2S1SKN5"/>
<organism evidence="7 8">
    <name type="scientific">Flavobacterium pallidum</name>
    <dbReference type="NCBI Taxonomy" id="2172098"/>
    <lineage>
        <taxon>Bacteria</taxon>
        <taxon>Pseudomonadati</taxon>
        <taxon>Bacteroidota</taxon>
        <taxon>Flavobacteriia</taxon>
        <taxon>Flavobacteriales</taxon>
        <taxon>Flavobacteriaceae</taxon>
        <taxon>Flavobacterium</taxon>
    </lineage>
</organism>
<dbReference type="Gene3D" id="3.40.50.1950">
    <property type="entry name" value="Flavin prenyltransferase-like"/>
    <property type="match status" value="1"/>
</dbReference>
<dbReference type="PANTHER" id="PTHR14359">
    <property type="entry name" value="HOMO-OLIGOMERIC FLAVIN CONTAINING CYS DECARBOXYLASE FAMILY"/>
    <property type="match status" value="1"/>
</dbReference>
<dbReference type="EMBL" id="CP029187">
    <property type="protein sequence ID" value="AWI26965.1"/>
    <property type="molecule type" value="Genomic_DNA"/>
</dbReference>
<dbReference type="SUPFAM" id="SSF102645">
    <property type="entry name" value="CoaB-like"/>
    <property type="match status" value="1"/>
</dbReference>
<comment type="catalytic activity">
    <reaction evidence="3 4">
        <text>(R)-4'-phosphopantothenate + L-cysteine + CTP = N-[(R)-4-phosphopantothenoyl]-L-cysteine + CMP + diphosphate + H(+)</text>
        <dbReference type="Rhea" id="RHEA:19397"/>
        <dbReference type="ChEBI" id="CHEBI:10986"/>
        <dbReference type="ChEBI" id="CHEBI:15378"/>
        <dbReference type="ChEBI" id="CHEBI:33019"/>
        <dbReference type="ChEBI" id="CHEBI:35235"/>
        <dbReference type="ChEBI" id="CHEBI:37563"/>
        <dbReference type="ChEBI" id="CHEBI:59458"/>
        <dbReference type="ChEBI" id="CHEBI:60377"/>
        <dbReference type="EC" id="6.3.2.5"/>
    </reaction>
</comment>
<comment type="function">
    <text evidence="3">Catalyzes two sequential steps in the biosynthesis of coenzyme A. In the first step cysteine is conjugated to 4'-phosphopantothenate to form 4-phosphopantothenoylcysteine. In the second step the latter compound is decarboxylated to form 4'-phosphopantotheine.</text>
</comment>
<evidence type="ECO:0000259" key="5">
    <source>
        <dbReference type="Pfam" id="PF02441"/>
    </source>
</evidence>
<feature type="binding site" evidence="3">
    <location>
        <position position="341"/>
    </location>
    <ligand>
        <name>CTP</name>
        <dbReference type="ChEBI" id="CHEBI:37563"/>
    </ligand>
</feature>
<dbReference type="KEGG" id="fpal:HYN49_14220"/>
<keyword evidence="3" id="KW-0479">Metal-binding</keyword>
<dbReference type="InterPro" id="IPR035929">
    <property type="entry name" value="CoaB-like_sf"/>
</dbReference>
<dbReference type="InterPro" id="IPR003382">
    <property type="entry name" value="Flavoprotein"/>
</dbReference>
<comment type="pathway">
    <text evidence="3 4">Cofactor biosynthesis; coenzyme A biosynthesis; CoA from (R)-pantothenate: step 2/5.</text>
</comment>
<evidence type="ECO:0000256" key="4">
    <source>
        <dbReference type="RuleBase" id="RU364078"/>
    </source>
</evidence>
<dbReference type="SUPFAM" id="SSF52507">
    <property type="entry name" value="Homo-oligomeric flavin-containing Cys decarboxylases, HFCD"/>
    <property type="match status" value="1"/>
</dbReference>
<dbReference type="PANTHER" id="PTHR14359:SF6">
    <property type="entry name" value="PHOSPHOPANTOTHENOYLCYSTEINE DECARBOXYLASE"/>
    <property type="match status" value="1"/>
</dbReference>
<keyword evidence="3" id="KW-0460">Magnesium</keyword>
<feature type="domain" description="DNA/pantothenate metabolism flavoprotein C-terminal" evidence="6">
    <location>
        <begin position="189"/>
        <end position="398"/>
    </location>
</feature>
<feature type="domain" description="Flavoprotein" evidence="5">
    <location>
        <begin position="7"/>
        <end position="179"/>
    </location>
</feature>
<dbReference type="RefSeq" id="WP_108904737.1">
    <property type="nucleotide sequence ID" value="NZ_CP029187.1"/>
</dbReference>
<keyword evidence="1 3" id="KW-0210">Decarboxylase</keyword>
<accession>A0A2S1SKN5</accession>
<dbReference type="EC" id="6.3.2.5" evidence="3"/>
<keyword evidence="3 4" id="KW-0288">FMN</keyword>
<feature type="region of interest" description="Phosphopantothenate--cysteine ligase" evidence="3">
    <location>
        <begin position="194"/>
        <end position="403"/>
    </location>
</feature>
<dbReference type="InterPro" id="IPR036551">
    <property type="entry name" value="Flavin_trans-like"/>
</dbReference>
<dbReference type="NCBIfam" id="TIGR00521">
    <property type="entry name" value="coaBC_dfp"/>
    <property type="match status" value="1"/>
</dbReference>
<dbReference type="UniPathway" id="UPA00241">
    <property type="reaction ID" value="UER00353"/>
</dbReference>
<dbReference type="GO" id="GO:0004633">
    <property type="term" value="F:phosphopantothenoylcysteine decarboxylase activity"/>
    <property type="evidence" value="ECO:0007669"/>
    <property type="project" value="UniProtKB-UniRule"/>
</dbReference>
<feature type="binding site" evidence="3">
    <location>
        <position position="283"/>
    </location>
    <ligand>
        <name>CTP</name>
        <dbReference type="ChEBI" id="CHEBI:37563"/>
    </ligand>
</feature>
<keyword evidence="2 3" id="KW-0456">Lyase</keyword>